<keyword evidence="1" id="KW-1133">Transmembrane helix</keyword>
<evidence type="ECO:0000313" key="4">
    <source>
        <dbReference type="Proteomes" id="UP000671852"/>
    </source>
</evidence>
<dbReference type="PANTHER" id="PTHR42208:SF1">
    <property type="entry name" value="HEAVY METAL TRANSPORTER"/>
    <property type="match status" value="1"/>
</dbReference>
<feature type="transmembrane region" description="Helical" evidence="1">
    <location>
        <begin position="51"/>
        <end position="71"/>
    </location>
</feature>
<feature type="domain" description="Urease accessory protein UreH-like transmembrane" evidence="2">
    <location>
        <begin position="9"/>
        <end position="215"/>
    </location>
</feature>
<proteinExistence type="predicted"/>
<organism evidence="3 4">
    <name type="scientific">Sulfurimonas aquatica</name>
    <dbReference type="NCBI Taxonomy" id="2672570"/>
    <lineage>
        <taxon>Bacteria</taxon>
        <taxon>Pseudomonadati</taxon>
        <taxon>Campylobacterota</taxon>
        <taxon>Epsilonproteobacteria</taxon>
        <taxon>Campylobacterales</taxon>
        <taxon>Sulfurimonadaceae</taxon>
        <taxon>Sulfurimonas</taxon>
    </lineage>
</organism>
<sequence length="252" mass="27786">MENIELAAIISFALLGSIGHCIGMCGGFIVTYTTAKIKPEDSKTAQIFSHFLYNIGRVTSYTLLGILFGYFGSLWDVTPLSRAILFGLTGIMMILMGLSFAGKLKFLNTIEYPITKHNWFKRIFKAQLSSATLKSFFILGMLNGLLPCGLVYTMLVTATTTESALLGGIVMFIFGIFTIPTLFSFAFIVGLFTQNRFRQIMLNLAAITVIFYGGWTLIKAYKQYDKFLHNSNSTMKAMDSKESGCASGKCGS</sequence>
<feature type="transmembrane region" description="Helical" evidence="1">
    <location>
        <begin position="83"/>
        <end position="101"/>
    </location>
</feature>
<dbReference type="AlphaFoldDB" id="A0A975GDP9"/>
<name>A0A975GDP9_9BACT</name>
<feature type="transmembrane region" description="Helical" evidence="1">
    <location>
        <begin position="164"/>
        <end position="193"/>
    </location>
</feature>
<feature type="transmembrane region" description="Helical" evidence="1">
    <location>
        <begin position="200"/>
        <end position="218"/>
    </location>
</feature>
<dbReference type="Proteomes" id="UP000671852">
    <property type="component" value="Chromosome"/>
</dbReference>
<dbReference type="Pfam" id="PF13386">
    <property type="entry name" value="DsbD_2"/>
    <property type="match status" value="1"/>
</dbReference>
<evidence type="ECO:0000313" key="3">
    <source>
        <dbReference type="EMBL" id="QSZ42817.1"/>
    </source>
</evidence>
<keyword evidence="1" id="KW-0812">Transmembrane</keyword>
<evidence type="ECO:0000259" key="2">
    <source>
        <dbReference type="Pfam" id="PF13386"/>
    </source>
</evidence>
<reference evidence="3" key="2">
    <citation type="submission" date="2021-04" db="EMBL/GenBank/DDBJ databases">
        <title>Isolation and characterization of a novel species of the genus Sulfurimonas.</title>
        <authorList>
            <person name="Fukui M."/>
        </authorList>
    </citation>
    <scope>NUCLEOTIDE SEQUENCE</scope>
    <source>
        <strain evidence="3">H1576</strain>
    </source>
</reference>
<reference evidence="3" key="1">
    <citation type="submission" date="2019-11" db="EMBL/GenBank/DDBJ databases">
        <authorList>
            <person name="Kojima H."/>
        </authorList>
    </citation>
    <scope>NUCLEOTIDE SEQUENCE</scope>
    <source>
        <strain evidence="3">H1576</strain>
    </source>
</reference>
<dbReference type="EMBL" id="CP046072">
    <property type="protein sequence ID" value="QSZ42817.1"/>
    <property type="molecule type" value="Genomic_DNA"/>
</dbReference>
<protein>
    <submittedName>
        <fullName evidence="3">Sulfite exporter TauE/SafE family protein</fullName>
    </submittedName>
</protein>
<feature type="transmembrane region" description="Helical" evidence="1">
    <location>
        <begin position="131"/>
        <end position="152"/>
    </location>
</feature>
<keyword evidence="1" id="KW-0472">Membrane</keyword>
<keyword evidence="4" id="KW-1185">Reference proteome</keyword>
<dbReference type="KEGG" id="saqt:GJV85_12060"/>
<dbReference type="InterPro" id="IPR039447">
    <property type="entry name" value="UreH-like_TM_dom"/>
</dbReference>
<feature type="transmembrane region" description="Helical" evidence="1">
    <location>
        <begin position="6"/>
        <end position="30"/>
    </location>
</feature>
<accession>A0A975GDP9</accession>
<evidence type="ECO:0000256" key="1">
    <source>
        <dbReference type="SAM" id="Phobius"/>
    </source>
</evidence>
<dbReference type="RefSeq" id="WP_207561629.1">
    <property type="nucleotide sequence ID" value="NZ_CP046072.1"/>
</dbReference>
<dbReference type="PANTHER" id="PTHR42208">
    <property type="entry name" value="HEAVY METAL TRANSPORTER-RELATED"/>
    <property type="match status" value="1"/>
</dbReference>
<gene>
    <name evidence="3" type="ORF">GJV85_12060</name>
</gene>